<dbReference type="AlphaFoldDB" id="B4CUI5"/>
<accession>B4CUI5</accession>
<dbReference type="Gene3D" id="3.30.830.10">
    <property type="entry name" value="Metalloenzyme, LuxS/M16 peptidase-like"/>
    <property type="match status" value="4"/>
</dbReference>
<dbReference type="PANTHER" id="PTHR11851:SF49">
    <property type="entry name" value="MITOCHONDRIAL-PROCESSING PEPTIDASE SUBUNIT ALPHA"/>
    <property type="match status" value="1"/>
</dbReference>
<evidence type="ECO:0000259" key="2">
    <source>
        <dbReference type="Pfam" id="PF00675"/>
    </source>
</evidence>
<dbReference type="PANTHER" id="PTHR11851">
    <property type="entry name" value="METALLOPROTEASE"/>
    <property type="match status" value="1"/>
</dbReference>
<dbReference type="GO" id="GO:0046872">
    <property type="term" value="F:metal ion binding"/>
    <property type="evidence" value="ECO:0007669"/>
    <property type="project" value="InterPro"/>
</dbReference>
<feature type="domain" description="Peptidase M16 N-terminal" evidence="2">
    <location>
        <begin position="36"/>
        <end position="179"/>
    </location>
</feature>
<dbReference type="RefSeq" id="WP_006977675.1">
    <property type="nucleotide sequence ID" value="NZ_ABVL01000001.1"/>
</dbReference>
<evidence type="ECO:0000313" key="5">
    <source>
        <dbReference type="Proteomes" id="UP000005824"/>
    </source>
</evidence>
<organism evidence="4 5">
    <name type="scientific">Chthoniobacter flavus Ellin428</name>
    <dbReference type="NCBI Taxonomy" id="497964"/>
    <lineage>
        <taxon>Bacteria</taxon>
        <taxon>Pseudomonadati</taxon>
        <taxon>Verrucomicrobiota</taxon>
        <taxon>Spartobacteria</taxon>
        <taxon>Chthoniobacterales</taxon>
        <taxon>Chthoniobacteraceae</taxon>
        <taxon>Chthoniobacter</taxon>
    </lineage>
</organism>
<dbReference type="eggNOG" id="COG0612">
    <property type="taxonomic scope" value="Bacteria"/>
</dbReference>
<evidence type="ECO:0000256" key="1">
    <source>
        <dbReference type="ARBA" id="ARBA00007261"/>
    </source>
</evidence>
<evidence type="ECO:0000313" key="4">
    <source>
        <dbReference type="EMBL" id="EDY22223.1"/>
    </source>
</evidence>
<dbReference type="InterPro" id="IPR011765">
    <property type="entry name" value="Pept_M16_N"/>
</dbReference>
<feature type="domain" description="Peptidase M16 N-terminal" evidence="2">
    <location>
        <begin position="471"/>
        <end position="601"/>
    </location>
</feature>
<dbReference type="InterPro" id="IPR011249">
    <property type="entry name" value="Metalloenz_LuxS/M16"/>
</dbReference>
<protein>
    <submittedName>
        <fullName evidence="4">Peptidase M16 domain protein</fullName>
    </submittedName>
</protein>
<dbReference type="STRING" id="497964.CfE428DRAFT_0348"/>
<dbReference type="Pfam" id="PF00675">
    <property type="entry name" value="Peptidase_M16"/>
    <property type="match status" value="2"/>
</dbReference>
<feature type="domain" description="Peptidase M16 C-terminal" evidence="3">
    <location>
        <begin position="188"/>
        <end position="363"/>
    </location>
</feature>
<keyword evidence="5" id="KW-1185">Reference proteome</keyword>
<dbReference type="InParanoid" id="B4CUI5"/>
<comment type="caution">
    <text evidence="4">The sequence shown here is derived from an EMBL/GenBank/DDBJ whole genome shotgun (WGS) entry which is preliminary data.</text>
</comment>
<proteinExistence type="inferred from homology"/>
<dbReference type="SUPFAM" id="SSF63411">
    <property type="entry name" value="LuxS/MPP-like metallohydrolase"/>
    <property type="match status" value="4"/>
</dbReference>
<name>B4CUI5_9BACT</name>
<dbReference type="EMBL" id="ABVL01000001">
    <property type="protein sequence ID" value="EDY22223.1"/>
    <property type="molecule type" value="Genomic_DNA"/>
</dbReference>
<dbReference type="InterPro" id="IPR007863">
    <property type="entry name" value="Peptidase_M16_C"/>
</dbReference>
<dbReference type="Pfam" id="PF05193">
    <property type="entry name" value="Peptidase_M16_C"/>
    <property type="match status" value="2"/>
</dbReference>
<sequence>MMPPSPATGPAAPKAISYPAVNARTWTLPNGLGLIVQEDHSAPVASVQAWIETGSIHEGQHLGAGLSHLLEHMLFKGTPTRGASAFAQSIQDAGGYINAYTSFERTVYWIDIPAKGVPVALDLLSDAVMNSTLPVEEYIKEQEVIRREFAMGMDDPDRMSSQALFATAFYEHPCRHPIIGYLDVFNALQRDEVMAYYKSRYVPNNMFFVVVGDVNADEVHAKLAELFAPHPRRGLPSTYIPTEPPQLGKRVSHTEFPTELTRLHLAWHIPPTSHPDIPALDVAAVVLGSGRSSHLYKSLREDLAIVHSADAWCYALMHGGLFGVDAVLDPGKREQVEREVLALLDQLRVSGVTAQELTKAKKASLSHQLQSVTTMRGRAADLGSNWLIARNLDFSRDYLDAIQRVTSEDIQRVLATYIVDRNMSLVSLNPPGSLAAAKAADAAISAGEIQKFELSNGLRLLVREDHRLPLVSFNASFKAGLLAETAANNGLTRLLSKVILKGTKTRTAGQIADEIEDMGGVIGSDAGNNSVNVSARVMQPDFRAGLEIFADILCHATMPEKAVSREKEAQLAAIKSEEEEMTVVARNLLREELFGAHPYGLRASGTPESVASLTPDVLRAFRDRHIVARNGVLSIFGDVQAEEVRKAVEELFASLPAGEPALVSVAEPPRLAASREVEEIKDKEQAVLMVGFPGTDLFDDDNAALEIIDEACSDLGSRLFLRIREEMGLAYFVGSSQMSGLARGMFGFYLGTDPTKLADVKAALNEEIAKLAELGLAPEELARAKEKYIGQQEIRNQSNQAFAFQAALNELYGLGHSYHLEQRRQIEALTVEQVQAIARKYFTQPAITAIVRPKE</sequence>
<evidence type="ECO:0000259" key="3">
    <source>
        <dbReference type="Pfam" id="PF05193"/>
    </source>
</evidence>
<dbReference type="InterPro" id="IPR050361">
    <property type="entry name" value="MPP/UQCRC_Complex"/>
</dbReference>
<dbReference type="FunCoup" id="B4CUI5">
    <property type="interactions" value="158"/>
</dbReference>
<dbReference type="Proteomes" id="UP000005824">
    <property type="component" value="Unassembled WGS sequence"/>
</dbReference>
<gene>
    <name evidence="4" type="ORF">CfE428DRAFT_0348</name>
</gene>
<feature type="domain" description="Peptidase M16 C-terminal" evidence="3">
    <location>
        <begin position="612"/>
        <end position="787"/>
    </location>
</feature>
<comment type="similarity">
    <text evidence="1">Belongs to the peptidase M16 family.</text>
</comment>
<reference evidence="4 5" key="1">
    <citation type="journal article" date="2011" name="J. Bacteriol.">
        <title>Genome sequence of Chthoniobacter flavus Ellin428, an aerobic heterotrophic soil bacterium.</title>
        <authorList>
            <person name="Kant R."/>
            <person name="van Passel M.W."/>
            <person name="Palva A."/>
            <person name="Lucas S."/>
            <person name="Lapidus A."/>
            <person name="Glavina Del Rio T."/>
            <person name="Dalin E."/>
            <person name="Tice H."/>
            <person name="Bruce D."/>
            <person name="Goodwin L."/>
            <person name="Pitluck S."/>
            <person name="Larimer F.W."/>
            <person name="Land M.L."/>
            <person name="Hauser L."/>
            <person name="Sangwan P."/>
            <person name="de Vos W.M."/>
            <person name="Janssen P.H."/>
            <person name="Smidt H."/>
        </authorList>
    </citation>
    <scope>NUCLEOTIDE SEQUENCE [LARGE SCALE GENOMIC DNA]</scope>
    <source>
        <strain evidence="4 5">Ellin428</strain>
    </source>
</reference>